<name>A0ACC1YWW3_MELAZ</name>
<evidence type="ECO:0000313" key="1">
    <source>
        <dbReference type="EMBL" id="KAJ4727538.1"/>
    </source>
</evidence>
<reference evidence="1 2" key="1">
    <citation type="journal article" date="2023" name="Science">
        <title>Complex scaffold remodeling in plant triterpene biosynthesis.</title>
        <authorList>
            <person name="De La Pena R."/>
            <person name="Hodgson H."/>
            <person name="Liu J.C."/>
            <person name="Stephenson M.J."/>
            <person name="Martin A.C."/>
            <person name="Owen C."/>
            <person name="Harkess A."/>
            <person name="Leebens-Mack J."/>
            <person name="Jimenez L.E."/>
            <person name="Osbourn A."/>
            <person name="Sattely E.S."/>
        </authorList>
    </citation>
    <scope>NUCLEOTIDE SEQUENCE [LARGE SCALE GENOMIC DNA]</scope>
    <source>
        <strain evidence="2">cv. JPN11</strain>
        <tissue evidence="1">Leaf</tissue>
    </source>
</reference>
<protein>
    <submittedName>
        <fullName evidence="1">Uncharacterized protein</fullName>
    </submittedName>
</protein>
<dbReference type="Proteomes" id="UP001164539">
    <property type="component" value="Chromosome 1"/>
</dbReference>
<proteinExistence type="predicted"/>
<dbReference type="EMBL" id="CM051394">
    <property type="protein sequence ID" value="KAJ4727538.1"/>
    <property type="molecule type" value="Genomic_DNA"/>
</dbReference>
<keyword evidence="2" id="KW-1185">Reference proteome</keyword>
<comment type="caution">
    <text evidence="1">The sequence shown here is derived from an EMBL/GenBank/DDBJ whole genome shotgun (WGS) entry which is preliminary data.</text>
</comment>
<organism evidence="1 2">
    <name type="scientific">Melia azedarach</name>
    <name type="common">Chinaberry tree</name>
    <dbReference type="NCBI Taxonomy" id="155640"/>
    <lineage>
        <taxon>Eukaryota</taxon>
        <taxon>Viridiplantae</taxon>
        <taxon>Streptophyta</taxon>
        <taxon>Embryophyta</taxon>
        <taxon>Tracheophyta</taxon>
        <taxon>Spermatophyta</taxon>
        <taxon>Magnoliopsida</taxon>
        <taxon>eudicotyledons</taxon>
        <taxon>Gunneridae</taxon>
        <taxon>Pentapetalae</taxon>
        <taxon>rosids</taxon>
        <taxon>malvids</taxon>
        <taxon>Sapindales</taxon>
        <taxon>Meliaceae</taxon>
        <taxon>Melia</taxon>
    </lineage>
</organism>
<gene>
    <name evidence="1" type="ORF">OWV82_000620</name>
</gene>
<accession>A0ACC1YWW3</accession>
<sequence>MQQKNKNSSSLGIFRRVFNFFLDNLLARGVKRVTLGQQHDALSHASSPVNAEMMVLHQDHENPNNDLGSEIQVHFKQYEELEPRTQVDKFANSSHAHMHSRDKAEAEREKKNVSKEPPARKNKELPLDVDHPQLQGRGGARLRGAKRTIGLKESTEEEQRKSIPNETLTLAIQEEEVKRTPRRFRPLLVNVPPNINEISDEFIKTRKEAMGRNLRMDSKASKPT</sequence>
<evidence type="ECO:0000313" key="2">
    <source>
        <dbReference type="Proteomes" id="UP001164539"/>
    </source>
</evidence>